<reference evidence="2 3" key="1">
    <citation type="submission" date="2019-12" db="EMBL/GenBank/DDBJ databases">
        <title>Comparative genomics gives insights into the taxonomy of the Azoarcus-Aromatoleum group and reveals separate origins of nif in the plant-associated Azoarcus and non-plant-associated Aromatoleum sub-groups.</title>
        <authorList>
            <person name="Lafos M."/>
            <person name="Maluk M."/>
            <person name="Batista M."/>
            <person name="Junghare M."/>
            <person name="Carmona M."/>
            <person name="Faoro H."/>
            <person name="Cruz L.M."/>
            <person name="Battistoni F."/>
            <person name="De Souza E."/>
            <person name="Pedrosa F."/>
            <person name="Chen W.-M."/>
            <person name="Poole P.S."/>
            <person name="Dixon R.A."/>
            <person name="James E.K."/>
        </authorList>
    </citation>
    <scope>NUCLEOTIDE SEQUENCE [LARGE SCALE GENOMIC DNA]</scope>
    <source>
        <strain evidence="2 3">PbN1</strain>
    </source>
</reference>
<dbReference type="Pfam" id="PF12275">
    <property type="entry name" value="DUF3616"/>
    <property type="match status" value="1"/>
</dbReference>
<comment type="caution">
    <text evidence="2">The sequence shown here is derived from an EMBL/GenBank/DDBJ whole genome shotgun (WGS) entry which is preliminary data.</text>
</comment>
<gene>
    <name evidence="2" type="ORF">GPA24_17350</name>
</gene>
<dbReference type="Proteomes" id="UP000633943">
    <property type="component" value="Unassembled WGS sequence"/>
</dbReference>
<keyword evidence="3" id="KW-1185">Reference proteome</keyword>
<dbReference type="InterPro" id="IPR022060">
    <property type="entry name" value="DUF3616"/>
</dbReference>
<proteinExistence type="predicted"/>
<organism evidence="2 3">
    <name type="scientific">Aromatoleum bremense</name>
    <dbReference type="NCBI Taxonomy" id="76115"/>
    <lineage>
        <taxon>Bacteria</taxon>
        <taxon>Pseudomonadati</taxon>
        <taxon>Pseudomonadota</taxon>
        <taxon>Betaproteobacteria</taxon>
        <taxon>Rhodocyclales</taxon>
        <taxon>Rhodocyclaceae</taxon>
        <taxon>Aromatoleum</taxon>
    </lineage>
</organism>
<accession>A0ABX1NZ06</accession>
<protein>
    <submittedName>
        <fullName evidence="2">DUF3616 domain-containing protein</fullName>
    </submittedName>
</protein>
<evidence type="ECO:0000313" key="2">
    <source>
        <dbReference type="EMBL" id="NMG17269.1"/>
    </source>
</evidence>
<sequence>MKQIGGATLEFDRRLSMLGGRKALRQGLSVVARTGNNLWLANDETITIERLTLSKGSDKHEPRFADHRQFALHDYLKLPIPRSDSGEIDEADIEGIDFSGDYLWLVGSHSLKRTRPRDDDSPRRSAKRLAKLSRDGNRFLLARIPIVDEGDGPVPRKKVKLDGEMRTAAILRGDAKGNDLMGALVEDIHLRPFLSVPGKDNGFDIEGLAVVGERLLLGLRGPVLRGWAVILEILPIEVADNPRALKLMKFVPDKQPYLKHFLQLDGLGIRDLCVHGEDLLILAGPTMELDGPVKLFRWPDGANSPREAAVCRDDLELLGAIPYGQGDEAGMDHAEGITLLADDGDQVRSVLVVYDSAAPRRQWTEAETVRADIFALPELHPTIAIGVKADP</sequence>
<name>A0ABX1NZ06_9RHOO</name>
<evidence type="ECO:0000313" key="3">
    <source>
        <dbReference type="Proteomes" id="UP000633943"/>
    </source>
</evidence>
<feature type="domain" description="DUF3616" evidence="1">
    <location>
        <begin position="28"/>
        <end position="372"/>
    </location>
</feature>
<dbReference type="EMBL" id="WTVP01000067">
    <property type="protein sequence ID" value="NMG17269.1"/>
    <property type="molecule type" value="Genomic_DNA"/>
</dbReference>
<dbReference type="RefSeq" id="WP_169203802.1">
    <property type="nucleotide sequence ID" value="NZ_CP059467.1"/>
</dbReference>
<evidence type="ECO:0000259" key="1">
    <source>
        <dbReference type="Pfam" id="PF12275"/>
    </source>
</evidence>